<dbReference type="InterPro" id="IPR000873">
    <property type="entry name" value="AMP-dep_synth/lig_dom"/>
</dbReference>
<dbReference type="PANTHER" id="PTHR43201">
    <property type="entry name" value="ACYL-COA SYNTHETASE"/>
    <property type="match status" value="1"/>
</dbReference>
<dbReference type="Pfam" id="PF00501">
    <property type="entry name" value="AMP-binding"/>
    <property type="match status" value="1"/>
</dbReference>
<dbReference type="Gene3D" id="3.40.50.12780">
    <property type="entry name" value="N-terminal domain of ligase-like"/>
    <property type="match status" value="1"/>
</dbReference>
<protein>
    <submittedName>
        <fullName evidence="4">O-succinylbenzoate--CoA ligase</fullName>
    </submittedName>
</protein>
<dbReference type="RefSeq" id="WP_345508326.1">
    <property type="nucleotide sequence ID" value="NZ_BAABIW010000018.1"/>
</dbReference>
<evidence type="ECO:0000259" key="2">
    <source>
        <dbReference type="Pfam" id="PF00501"/>
    </source>
</evidence>
<reference evidence="5" key="1">
    <citation type="journal article" date="2019" name="Int. J. Syst. Evol. Microbiol.">
        <title>The Global Catalogue of Microorganisms (GCM) 10K type strain sequencing project: providing services to taxonomists for standard genome sequencing and annotation.</title>
        <authorList>
            <consortium name="The Broad Institute Genomics Platform"/>
            <consortium name="The Broad Institute Genome Sequencing Center for Infectious Disease"/>
            <person name="Wu L."/>
            <person name="Ma J."/>
        </authorList>
    </citation>
    <scope>NUCLEOTIDE SEQUENCE [LARGE SCALE GENOMIC DNA]</scope>
    <source>
        <strain evidence="5">JCM 17687</strain>
    </source>
</reference>
<dbReference type="GO" id="GO:0016874">
    <property type="term" value="F:ligase activity"/>
    <property type="evidence" value="ECO:0007669"/>
    <property type="project" value="UniProtKB-KW"/>
</dbReference>
<feature type="region of interest" description="Disordered" evidence="1">
    <location>
        <begin position="36"/>
        <end position="72"/>
    </location>
</feature>
<feature type="domain" description="AMP-binding enzyme C-terminal" evidence="3">
    <location>
        <begin position="324"/>
        <end position="400"/>
    </location>
</feature>
<evidence type="ECO:0000256" key="1">
    <source>
        <dbReference type="SAM" id="MobiDB-lite"/>
    </source>
</evidence>
<organism evidence="4 5">
    <name type="scientific">Terrabacter aeriphilus</name>
    <dbReference type="NCBI Taxonomy" id="515662"/>
    <lineage>
        <taxon>Bacteria</taxon>
        <taxon>Bacillati</taxon>
        <taxon>Actinomycetota</taxon>
        <taxon>Actinomycetes</taxon>
        <taxon>Micrococcales</taxon>
        <taxon>Intrasporangiaceae</taxon>
        <taxon>Terrabacter</taxon>
    </lineage>
</organism>
<sequence>MTPPARPLRPLAVPAGPDVLRVLPDLEAALTGRSPVLPYAEGSPVPAVPPAPTSSAGATVDDEDDHPDDHPEDLPVDLAVAIGTSGSTGRPKRALLTAPALERSAWATHQLLGGSGAWLLAMPAHHVAGLQVLLRSLAAGVTPTVLDLRGGFTAEAFAEGARATRPSGAAARRYTALVPTQLARLVDDPAGLEALLGFDGVLVGGAATPAVLVERARRLGVALSLTYGMSETAGGCVYDGSPLPVSRVHVDNDRHVVLGGDTVAHGYLGEPELTRDAFSVDPDGVRWFRTDDLGHFDDDGLLVLDGRADDVINTGGLKINPGVVEDAMTRHLDVVLDVVVLGVPDPEWGEAVSAAVTLTDPTTSLTTQQVRERLRGILPDAALPRRVVVLPAIPQRGPGKPDRAAIRRSVRDPD</sequence>
<gene>
    <name evidence="4" type="primary">menE</name>
    <name evidence="4" type="ORF">GCM10023258_30190</name>
</gene>
<comment type="caution">
    <text evidence="4">The sequence shown here is derived from an EMBL/GenBank/DDBJ whole genome shotgun (WGS) entry which is preliminary data.</text>
</comment>
<accession>A0ABP9JIP2</accession>
<dbReference type="Gene3D" id="3.30.300.30">
    <property type="match status" value="1"/>
</dbReference>
<dbReference type="Pfam" id="PF13193">
    <property type="entry name" value="AMP-binding_C"/>
    <property type="match status" value="1"/>
</dbReference>
<evidence type="ECO:0000313" key="4">
    <source>
        <dbReference type="EMBL" id="GAA5031754.1"/>
    </source>
</evidence>
<dbReference type="NCBIfam" id="NF005877">
    <property type="entry name" value="PRK07824.1"/>
    <property type="match status" value="1"/>
</dbReference>
<dbReference type="SUPFAM" id="SSF56801">
    <property type="entry name" value="Acetyl-CoA synthetase-like"/>
    <property type="match status" value="1"/>
</dbReference>
<feature type="domain" description="AMP-dependent synthetase/ligase" evidence="2">
    <location>
        <begin position="61"/>
        <end position="242"/>
    </location>
</feature>
<evidence type="ECO:0000313" key="5">
    <source>
        <dbReference type="Proteomes" id="UP001500427"/>
    </source>
</evidence>
<name>A0ABP9JIP2_9MICO</name>
<keyword evidence="4" id="KW-0436">Ligase</keyword>
<keyword evidence="5" id="KW-1185">Reference proteome</keyword>
<dbReference type="EMBL" id="BAABIW010000018">
    <property type="protein sequence ID" value="GAA5031754.1"/>
    <property type="molecule type" value="Genomic_DNA"/>
</dbReference>
<feature type="region of interest" description="Disordered" evidence="1">
    <location>
        <begin position="394"/>
        <end position="414"/>
    </location>
</feature>
<dbReference type="InterPro" id="IPR045851">
    <property type="entry name" value="AMP-bd_C_sf"/>
</dbReference>
<dbReference type="Proteomes" id="UP001500427">
    <property type="component" value="Unassembled WGS sequence"/>
</dbReference>
<feature type="compositionally biased region" description="Basic and acidic residues" evidence="1">
    <location>
        <begin position="399"/>
        <end position="414"/>
    </location>
</feature>
<dbReference type="InterPro" id="IPR025110">
    <property type="entry name" value="AMP-bd_C"/>
</dbReference>
<dbReference type="PANTHER" id="PTHR43201:SF32">
    <property type="entry name" value="2-SUCCINYLBENZOATE--COA LIGASE, CHLOROPLASTIC_PEROXISOMAL"/>
    <property type="match status" value="1"/>
</dbReference>
<evidence type="ECO:0000259" key="3">
    <source>
        <dbReference type="Pfam" id="PF13193"/>
    </source>
</evidence>
<dbReference type="InterPro" id="IPR042099">
    <property type="entry name" value="ANL_N_sf"/>
</dbReference>
<proteinExistence type="predicted"/>